<evidence type="ECO:0000256" key="2">
    <source>
        <dbReference type="ARBA" id="ARBA00022676"/>
    </source>
</evidence>
<dbReference type="Proteomes" id="UP000634136">
    <property type="component" value="Unassembled WGS sequence"/>
</dbReference>
<dbReference type="Pfam" id="PF00201">
    <property type="entry name" value="UDPGT"/>
    <property type="match status" value="2"/>
</dbReference>
<reference evidence="6" key="1">
    <citation type="submission" date="2020-09" db="EMBL/GenBank/DDBJ databases">
        <title>Genome-Enabled Discovery of Anthraquinone Biosynthesis in Senna tora.</title>
        <authorList>
            <person name="Kang S.-H."/>
            <person name="Pandey R.P."/>
            <person name="Lee C.-M."/>
            <person name="Sim J.-S."/>
            <person name="Jeong J.-T."/>
            <person name="Choi B.-S."/>
            <person name="Jung M."/>
            <person name="Ginzburg D."/>
            <person name="Zhao K."/>
            <person name="Won S.Y."/>
            <person name="Oh T.-J."/>
            <person name="Yu Y."/>
            <person name="Kim N.-H."/>
            <person name="Lee O.R."/>
            <person name="Lee T.-H."/>
            <person name="Bashyal P."/>
            <person name="Kim T.-S."/>
            <person name="Lee W.-H."/>
            <person name="Kawkins C."/>
            <person name="Kim C.-K."/>
            <person name="Kim J.S."/>
            <person name="Ahn B.O."/>
            <person name="Rhee S.Y."/>
            <person name="Sohng J.K."/>
        </authorList>
    </citation>
    <scope>NUCLEOTIDE SEQUENCE</scope>
    <source>
        <tissue evidence="6">Leaf</tissue>
    </source>
</reference>
<comment type="caution">
    <text evidence="6">The sequence shown here is derived from an EMBL/GenBank/DDBJ whole genome shotgun (WGS) entry which is preliminary data.</text>
</comment>
<comment type="catalytic activity">
    <reaction evidence="4">
        <text>a 7-hydroxyisoflavone + UDP-alpha-D-glucose = a 7-hydroxyisoflavone 7-O-beta-D-glucoside + UDP + H(+)</text>
        <dbReference type="Rhea" id="RHEA:56344"/>
        <dbReference type="ChEBI" id="CHEBI:15378"/>
        <dbReference type="ChEBI" id="CHEBI:55465"/>
        <dbReference type="ChEBI" id="CHEBI:58223"/>
        <dbReference type="ChEBI" id="CHEBI:58885"/>
        <dbReference type="ChEBI" id="CHEBI:140301"/>
        <dbReference type="EC" id="2.4.1.170"/>
    </reaction>
</comment>
<dbReference type="EC" id="2.4.1.170" evidence="5"/>
<keyword evidence="7" id="KW-1185">Reference proteome</keyword>
<dbReference type="InterPro" id="IPR050481">
    <property type="entry name" value="UDP-glycosyltransf_plant"/>
</dbReference>
<proteinExistence type="inferred from homology"/>
<dbReference type="FunFam" id="3.40.50.2000:FF:000020">
    <property type="entry name" value="Glycosyltransferase"/>
    <property type="match status" value="2"/>
</dbReference>
<dbReference type="Gene3D" id="3.40.50.2000">
    <property type="entry name" value="Glycogen Phosphorylase B"/>
    <property type="match status" value="4"/>
</dbReference>
<comment type="similarity">
    <text evidence="1">Belongs to the UDP-glycosyltransferase family.</text>
</comment>
<evidence type="ECO:0000256" key="3">
    <source>
        <dbReference type="ARBA" id="ARBA00022679"/>
    </source>
</evidence>
<dbReference type="InterPro" id="IPR035595">
    <property type="entry name" value="UDP_glycos_trans_CS"/>
</dbReference>
<dbReference type="EMBL" id="JAAIUW010000004">
    <property type="protein sequence ID" value="KAF7836402.1"/>
    <property type="molecule type" value="Genomic_DNA"/>
</dbReference>
<protein>
    <recommendedName>
        <fullName evidence="5">isoflavone 7-O-glucosyltransferase</fullName>
        <ecNumber evidence="5">2.4.1.170</ecNumber>
    </recommendedName>
</protein>
<evidence type="ECO:0000313" key="6">
    <source>
        <dbReference type="EMBL" id="KAF7836402.1"/>
    </source>
</evidence>
<dbReference type="PANTHER" id="PTHR48048:SF20">
    <property type="entry name" value="GLYCOSYLTRANSFERASE"/>
    <property type="match status" value="1"/>
</dbReference>
<accession>A0A835CF11</accession>
<evidence type="ECO:0000256" key="1">
    <source>
        <dbReference type="ARBA" id="ARBA00009995"/>
    </source>
</evidence>
<dbReference type="AlphaFoldDB" id="A0A835CF11"/>
<keyword evidence="3 6" id="KW-0808">Transferase</keyword>
<evidence type="ECO:0000256" key="5">
    <source>
        <dbReference type="ARBA" id="ARBA00066519"/>
    </source>
</evidence>
<organism evidence="6 7">
    <name type="scientific">Senna tora</name>
    <dbReference type="NCBI Taxonomy" id="362788"/>
    <lineage>
        <taxon>Eukaryota</taxon>
        <taxon>Viridiplantae</taxon>
        <taxon>Streptophyta</taxon>
        <taxon>Embryophyta</taxon>
        <taxon>Tracheophyta</taxon>
        <taxon>Spermatophyta</taxon>
        <taxon>Magnoliopsida</taxon>
        <taxon>eudicotyledons</taxon>
        <taxon>Gunneridae</taxon>
        <taxon>Pentapetalae</taxon>
        <taxon>rosids</taxon>
        <taxon>fabids</taxon>
        <taxon>Fabales</taxon>
        <taxon>Fabaceae</taxon>
        <taxon>Caesalpinioideae</taxon>
        <taxon>Cassia clade</taxon>
        <taxon>Senna</taxon>
    </lineage>
</organism>
<dbReference type="GO" id="GO:0050004">
    <property type="term" value="F:isoflavone 7-O-glucosyltransferase activity"/>
    <property type="evidence" value="ECO:0007669"/>
    <property type="project" value="UniProtKB-EC"/>
</dbReference>
<gene>
    <name evidence="6" type="ORF">G2W53_011261</name>
</gene>
<name>A0A835CF11_9FABA</name>
<dbReference type="PROSITE" id="PS00375">
    <property type="entry name" value="UDPGT"/>
    <property type="match status" value="2"/>
</dbReference>
<dbReference type="SUPFAM" id="SSF53756">
    <property type="entry name" value="UDP-Glycosyltransferase/glycogen phosphorylase"/>
    <property type="match status" value="2"/>
</dbReference>
<keyword evidence="2" id="KW-0328">Glycosyltransferase</keyword>
<dbReference type="InterPro" id="IPR002213">
    <property type="entry name" value="UDP_glucos_trans"/>
</dbReference>
<evidence type="ECO:0000256" key="4">
    <source>
        <dbReference type="ARBA" id="ARBA00050777"/>
    </source>
</evidence>
<evidence type="ECO:0000313" key="7">
    <source>
        <dbReference type="Proteomes" id="UP000634136"/>
    </source>
</evidence>
<dbReference type="OrthoDB" id="5835829at2759"/>
<dbReference type="PANTHER" id="PTHR48048">
    <property type="entry name" value="GLYCOSYLTRANSFERASE"/>
    <property type="match status" value="1"/>
</dbReference>
<sequence>MQETIVLYPAPGIGHIISMVEFAKLLLHHHPNSFSITIILTTGFYHSSSVDSYIHTISQSYPSISFLRLPFVAIDSPSRPRSFLATNFEFIRLNTSHLASALTHISQTSNLRALVIDLFCTSAFSIATSLSLPVFYFFTSGAAILSFCCYFPKIHEQTDQNFKDLSVLLQIPGNPPLKSSHIVQPLLHRDDSAYWDVLYFFSHIPKSNGIIVNTFQELEPIAVKAITEGACFPDPKLAPPVFYIGPLIAESNDREEGGEERKSEEECLLWLEKQPSRSVVYLCFGSLGTLSAMQLKEIAEALERSGQRFLWVVKKPPLDESTKHTLDASAEFDLGSVLPSGFLKRTEERGMVVRSWAPQVEVLKRAAVGGFVTHCGWNSVLEAVVAGVPMIAWPLYAEQHMNRNALVEDMKMAIGLEQRDGDGFVSGDELEKRLRELMESEKGKEMRERSRKMREMAMSATSPSGSSTIALNKLVETWKGIGHITSMVEFAKLILHRHPHSFSITIILTTGFNHSSSVDSYIHRISQSHPSISFLRLPFVAIDSPSQPRSFMATNFEFIRLNTPHLASALTHISQTSNLRALIIDLFCTSALTIASSLSIPVFYFFTCGAAILSFSCYVPKIHEQTDKSFKDLSVLLHFPGNPPLKSFHMVRPMLDRDDPAYWDMLYFCSHLPKSNGIIVNTFQELEPIAVKAITEGACFPDPKLAPPVFYIGPLIAESNDRREEGRKSEEECLLWLEKQPSRSVVYLSFGSLGTFSVMQLKEIAEALERSGQRFLWVVKKPPLDESTKHTGDASAEFDLDSVLPSGFLERTEERGMVVRSWAPQVEVLNKEAVGGFVTHCGWNSVLEAVVAGVPMVAWPLYGEQHMNRNALMEDMEMAIGLEQRDGDGFVCGDELEKKLREVMELEKGKEMRERSWKMREMAMSATSPSGSSTEALKKLVQTWKATHE</sequence>
<dbReference type="FunFam" id="3.40.50.2000:FF:000095">
    <property type="entry name" value="Glycosyltransferase"/>
    <property type="match status" value="2"/>
</dbReference>
<dbReference type="CDD" id="cd03784">
    <property type="entry name" value="GT1_Gtf-like"/>
    <property type="match status" value="2"/>
</dbReference>